<gene>
    <name evidence="2" type="ORF">E2B99_00145</name>
</gene>
<dbReference type="Pfam" id="PF21837">
    <property type="entry name" value="DUF6896"/>
    <property type="match status" value="1"/>
</dbReference>
<dbReference type="OrthoDB" id="9180115at2"/>
<dbReference type="InterPro" id="IPR054191">
    <property type="entry name" value="DUF6896"/>
</dbReference>
<evidence type="ECO:0000313" key="2">
    <source>
        <dbReference type="EMBL" id="TEU30811.1"/>
    </source>
</evidence>
<feature type="domain" description="DUF6896" evidence="1">
    <location>
        <begin position="11"/>
        <end position="122"/>
    </location>
</feature>
<dbReference type="RefSeq" id="WP_134242992.1">
    <property type="nucleotide sequence ID" value="NZ_SNTY01000003.1"/>
</dbReference>
<keyword evidence="3" id="KW-1185">Reference proteome</keyword>
<evidence type="ECO:0000259" key="1">
    <source>
        <dbReference type="Pfam" id="PF21837"/>
    </source>
</evidence>
<name>A0A4Y7XG30_9GAMM</name>
<comment type="caution">
    <text evidence="2">The sequence shown here is derived from an EMBL/GenBank/DDBJ whole genome shotgun (WGS) entry which is preliminary data.</text>
</comment>
<sequence length="131" mass="15381">MDEHKNLISPLISLWYAQIAWAKELLVRSFNLKKAEDILQYQNRGNHQIQGTLWFVRTHGIGVDIYKTPAVGGIDFDFDQPDPDLWRLKIFLERQINDGVLLYSDYRVLIENEDLLDQVIKEILNELELPD</sequence>
<dbReference type="AlphaFoldDB" id="A0A4Y7XG30"/>
<protein>
    <recommendedName>
        <fullName evidence="1">DUF6896 domain-containing protein</fullName>
    </recommendedName>
</protein>
<reference evidence="2 3" key="1">
    <citation type="submission" date="2019-03" db="EMBL/GenBank/DDBJ databases">
        <title>Alkanindiges illinoisensis: a potential pathogenic isolated from ascites of a gastric cancer patient with abdominal metastasis.</title>
        <authorList>
            <person name="Hu X."/>
            <person name="Yang B."/>
            <person name="Yan X."/>
            <person name="Lin L."/>
            <person name="Zhao H."/>
            <person name="Zhou F."/>
            <person name="Su B."/>
            <person name="Chen J."/>
            <person name="Rui Y."/>
            <person name="Wang Q."/>
            <person name="Zheng L."/>
        </authorList>
    </citation>
    <scope>NUCLEOTIDE SEQUENCE [LARGE SCALE GENOMIC DNA]</scope>
    <source>
        <strain evidence="2 3">NFYY 23406</strain>
    </source>
</reference>
<proteinExistence type="predicted"/>
<organism evidence="2 3">
    <name type="scientific">Alkanindiges illinoisensis</name>
    <dbReference type="NCBI Taxonomy" id="197183"/>
    <lineage>
        <taxon>Bacteria</taxon>
        <taxon>Pseudomonadati</taxon>
        <taxon>Pseudomonadota</taxon>
        <taxon>Gammaproteobacteria</taxon>
        <taxon>Moraxellales</taxon>
        <taxon>Moraxellaceae</taxon>
        <taxon>Alkanindiges</taxon>
    </lineage>
</organism>
<dbReference type="EMBL" id="SNTY01000003">
    <property type="protein sequence ID" value="TEU30811.1"/>
    <property type="molecule type" value="Genomic_DNA"/>
</dbReference>
<evidence type="ECO:0000313" key="3">
    <source>
        <dbReference type="Proteomes" id="UP000297834"/>
    </source>
</evidence>
<accession>A0A4Y7XG30</accession>
<dbReference type="Proteomes" id="UP000297834">
    <property type="component" value="Unassembled WGS sequence"/>
</dbReference>